<evidence type="ECO:0000313" key="4">
    <source>
        <dbReference type="Proteomes" id="UP000008694"/>
    </source>
</evidence>
<feature type="region of interest" description="Disordered" evidence="1">
    <location>
        <begin position="18"/>
        <end position="46"/>
    </location>
</feature>
<dbReference type="HOGENOM" id="CLU_2779313_0_0_1"/>
<dbReference type="EMBL" id="GL348773">
    <property type="protein sequence ID" value="EFH39204.1"/>
    <property type="molecule type" value="Genomic_DNA"/>
</dbReference>
<organism evidence="4">
    <name type="scientific">Arabidopsis lyrata subsp. lyrata</name>
    <name type="common">Lyre-leaved rock-cress</name>
    <dbReference type="NCBI Taxonomy" id="81972"/>
    <lineage>
        <taxon>Eukaryota</taxon>
        <taxon>Viridiplantae</taxon>
        <taxon>Streptophyta</taxon>
        <taxon>Embryophyta</taxon>
        <taxon>Tracheophyta</taxon>
        <taxon>Spermatophyta</taxon>
        <taxon>Magnoliopsida</taxon>
        <taxon>eudicotyledons</taxon>
        <taxon>Gunneridae</taxon>
        <taxon>Pentapetalae</taxon>
        <taxon>rosids</taxon>
        <taxon>malvids</taxon>
        <taxon>Brassicales</taxon>
        <taxon>Brassicaceae</taxon>
        <taxon>Camelineae</taxon>
        <taxon>Arabidopsis</taxon>
    </lineage>
</organism>
<dbReference type="Gramene" id="scaffold_801095.1">
    <property type="protein sequence ID" value="scaffold_801095.1"/>
    <property type="gene ID" value="scaffold_801095.1"/>
</dbReference>
<sequence length="69" mass="7939">MSPLLLLAVFYNGDEDVSHNHPHEYNMPNNGDDSLDDDSDSEDDGHINDTLINCNREFHFTRLPGYLKF</sequence>
<evidence type="ECO:0000313" key="3">
    <source>
        <dbReference type="EMBL" id="EFH40131.1"/>
    </source>
</evidence>
<dbReference type="Proteomes" id="UP000008694">
    <property type="component" value="Unassembled WGS sequence"/>
</dbReference>
<reference evidence="3" key="2">
    <citation type="submission" date="2010-06" db="EMBL/GenBank/DDBJ databases">
        <title>The basis of rapid genome size change in Arabidopsis.</title>
        <authorList>
            <person name="Bakker E."/>
            <person name="Bergelson J."/>
            <person name="Cheng J.F."/>
            <person name="Clark R.M."/>
            <person name="Fawcett J."/>
            <person name="Gaut B."/>
            <person name="Grigoriev I."/>
            <person name="Gundlach H."/>
            <person name="Guo Y."/>
            <person name="Haberer G."/>
            <person name="Hollister J."/>
            <person name="Hu T.T."/>
            <person name="Mayer K.F.X."/>
            <person name="Nasrallah J."/>
            <person name="Nordborg M."/>
            <person name="Otillar R."/>
            <person name="Pattyn P."/>
            <person name="Schmutz J."/>
            <person name="Spannagl M."/>
            <person name="van de Peer Y."/>
            <person name="Wang X."/>
            <person name="Weigel D."/>
            <person name="Yang L."/>
        </authorList>
    </citation>
    <scope>NUCLEOTIDE SEQUENCE</scope>
</reference>
<dbReference type="EMBL" id="GL348720">
    <property type="protein sequence ID" value="EFH40131.1"/>
    <property type="molecule type" value="Genomic_DNA"/>
</dbReference>
<reference evidence="3" key="1">
    <citation type="submission" date="2009-11" db="EMBL/GenBank/DDBJ databases">
        <authorList>
            <consortium name="US DOE Joint Genome Institute (JGI-PGF)"/>
            <person name="Ottilar R."/>
            <person name="Schmutz J."/>
            <person name="Salamov A."/>
            <person name="Cheng J.F."/>
            <person name="Lucas S."/>
            <person name="Pitluck S."/>
            <person name="Gundlach H."/>
            <person name="Guo Y."/>
            <person name="Haberer G."/>
            <person name="Nasrallah J."/>
            <person name="Mayer K.F.X."/>
            <person name="van de Peer Y."/>
            <person name="Weigel D."/>
            <person name="Grigoriev I.V."/>
        </authorList>
    </citation>
    <scope>NUCLEOTIDE SEQUENCE</scope>
</reference>
<name>D7ML20_ARALL</name>
<dbReference type="AlphaFoldDB" id="D7ML20"/>
<protein>
    <submittedName>
        <fullName evidence="3">Predicted protein</fullName>
    </submittedName>
</protein>
<gene>
    <name evidence="3" type="ORF">ARALYDRAFT_917695</name>
    <name evidence="2" type="ORF">ARALYDRAFT_920954</name>
</gene>
<evidence type="ECO:0000313" key="2">
    <source>
        <dbReference type="EMBL" id="EFH39204.1"/>
    </source>
</evidence>
<accession>D7ML20</accession>
<feature type="compositionally biased region" description="Acidic residues" evidence="1">
    <location>
        <begin position="33"/>
        <end position="43"/>
    </location>
</feature>
<proteinExistence type="predicted"/>
<reference evidence="4" key="3">
    <citation type="journal article" date="2011" name="Nat. Genet.">
        <title>The Arabidopsis lyrata genome sequence and the basis of rapid genome size change.</title>
        <authorList>
            <person name="Hu T.T."/>
            <person name="Pattyn P."/>
            <person name="Bakker E.G."/>
            <person name="Cao J."/>
            <person name="Cheng J.-F."/>
            <person name="Clark R.M."/>
            <person name="Fahlgren N."/>
            <person name="Fawcett J.A."/>
            <person name="Grimwood J."/>
            <person name="Gundlach H."/>
            <person name="Haberer G."/>
            <person name="Hollister J.D."/>
            <person name="Ossowski S."/>
            <person name="Ottilar R.P."/>
            <person name="Salamov A.A."/>
            <person name="Schneeberger K."/>
            <person name="Spannagl M."/>
            <person name="Wang X."/>
            <person name="Yang L."/>
            <person name="Nasrallah M.E."/>
            <person name="Bergelson J."/>
            <person name="Carrington J.C."/>
            <person name="Gaut B.S."/>
            <person name="Schmutz J."/>
            <person name="Mayer K.F.X."/>
            <person name="Van de Peer Y."/>
            <person name="Grigoriev I.V."/>
            <person name="Nordborg M."/>
            <person name="Weigel D."/>
            <person name="Guo Y.-L."/>
        </authorList>
    </citation>
    <scope>NUCLEOTIDE SEQUENCE [LARGE SCALE GENOMIC DNA]</scope>
    <source>
        <strain evidence="4">cv. MN47</strain>
    </source>
</reference>
<evidence type="ECO:0000256" key="1">
    <source>
        <dbReference type="SAM" id="MobiDB-lite"/>
    </source>
</evidence>
<dbReference type="Gramene" id="scaffold_7600001.1">
    <property type="protein sequence ID" value="scaffold_7600001.1"/>
    <property type="gene ID" value="scaffold_7600001.1"/>
</dbReference>
<keyword evidence="4" id="KW-1185">Reference proteome</keyword>